<evidence type="ECO:0000313" key="2">
    <source>
        <dbReference type="Proteomes" id="UP000001903"/>
    </source>
</evidence>
<keyword evidence="1" id="KW-0614">Plasmid</keyword>
<keyword evidence="2" id="KW-1185">Reference proteome</keyword>
<reference evidence="1 2" key="1">
    <citation type="journal article" date="2010" name="Stand. Genomic Sci.">
        <title>Complete genome sequence of Haloterrigena turkmenica type strain (4k).</title>
        <authorList>
            <person name="Saunders E."/>
            <person name="Tindall B.J."/>
            <person name="Fahnrich R."/>
            <person name="Lapidus A."/>
            <person name="Copeland A."/>
            <person name="Del Rio T.G."/>
            <person name="Lucas S."/>
            <person name="Chen F."/>
            <person name="Tice H."/>
            <person name="Cheng J.F."/>
            <person name="Han C."/>
            <person name="Detter J.C."/>
            <person name="Bruce D."/>
            <person name="Goodwin L."/>
            <person name="Chain P."/>
            <person name="Pitluck S."/>
            <person name="Pati A."/>
            <person name="Ivanova N."/>
            <person name="Mavromatis K."/>
            <person name="Chen A."/>
            <person name="Palaniappan K."/>
            <person name="Land M."/>
            <person name="Hauser L."/>
            <person name="Chang Y.J."/>
            <person name="Jeffries C.D."/>
            <person name="Brettin T."/>
            <person name="Rohde M."/>
            <person name="Goker M."/>
            <person name="Bristow J."/>
            <person name="Eisen J.A."/>
            <person name="Markowitz V."/>
            <person name="Hugenholtz P."/>
            <person name="Klenk H.P."/>
            <person name="Kyrpides N.C."/>
        </authorList>
    </citation>
    <scope>NUCLEOTIDE SEQUENCE [LARGE SCALE GENOMIC DNA]</scope>
    <source>
        <strain evidence="2">ATCC 51198 / DSM 5511 / JCM 9101 / NCIMB 13204 / VKM B-1734 / 4k</strain>
    </source>
</reference>
<dbReference type="EMBL" id="CP001865">
    <property type="protein sequence ID" value="ADB63988.1"/>
    <property type="molecule type" value="Genomic_DNA"/>
</dbReference>
<dbReference type="HOGENOM" id="CLU_3387450_0_0_2"/>
<protein>
    <submittedName>
        <fullName evidence="1">Uncharacterized protein</fullName>
    </submittedName>
</protein>
<proteinExistence type="predicted"/>
<gene>
    <name evidence="1" type="ordered locus">Htur_5101</name>
</gene>
<sequence>MEMDVKIIVIAFNDKSCFRAARAGCLFFISSE</sequence>
<organism evidence="1 2">
    <name type="scientific">Haloterrigena turkmenica (strain ATCC 51198 / DSM 5511 / JCM 9101 / NCIMB 13204 / VKM B-1734 / 4k)</name>
    <name type="common">Halococcus turkmenicus</name>
    <dbReference type="NCBI Taxonomy" id="543526"/>
    <lineage>
        <taxon>Archaea</taxon>
        <taxon>Methanobacteriati</taxon>
        <taxon>Methanobacteriota</taxon>
        <taxon>Stenosarchaea group</taxon>
        <taxon>Halobacteria</taxon>
        <taxon>Halobacteriales</taxon>
        <taxon>Natrialbaceae</taxon>
        <taxon>Haloterrigena</taxon>
    </lineage>
</organism>
<dbReference type="AlphaFoldDB" id="D2S3P1"/>
<accession>D2S3P1</accession>
<dbReference type="Proteomes" id="UP000001903">
    <property type="component" value="Plasmid pHTUR05"/>
</dbReference>
<name>D2S3P1_HALTV</name>
<evidence type="ECO:0000313" key="1">
    <source>
        <dbReference type="EMBL" id="ADB63988.1"/>
    </source>
</evidence>
<geneLocation type="plasmid" evidence="1 2">
    <name>pHTUR05</name>
</geneLocation>
<dbReference type="KEGG" id="htu:Htur_5101"/>